<organism evidence="4">
    <name type="scientific">uncultured Caudovirales phage</name>
    <dbReference type="NCBI Taxonomy" id="2100421"/>
    <lineage>
        <taxon>Viruses</taxon>
        <taxon>Duplodnaviria</taxon>
        <taxon>Heunggongvirae</taxon>
        <taxon>Uroviricota</taxon>
        <taxon>Caudoviricetes</taxon>
        <taxon>Peduoviridae</taxon>
        <taxon>Maltschvirus</taxon>
        <taxon>Maltschvirus maltsch</taxon>
    </lineage>
</organism>
<gene>
    <name evidence="3" type="ORF">UFOVP1074_43</name>
    <name evidence="4" type="ORF">UFOVP1310_38</name>
    <name evidence="5" type="ORF">UFOVP1424_34</name>
    <name evidence="6" type="ORF">UFOVP1521_34</name>
    <name evidence="1" type="ORF">UFOVP899_61</name>
    <name evidence="2" type="ORF">UFOVP987_60</name>
</gene>
<dbReference type="EMBL" id="LR798374">
    <property type="protein sequence ID" value="CAB5227469.1"/>
    <property type="molecule type" value="Genomic_DNA"/>
</dbReference>
<dbReference type="EMBL" id="LR796840">
    <property type="protein sequence ID" value="CAB4169196.1"/>
    <property type="molecule type" value="Genomic_DNA"/>
</dbReference>
<sequence>MTLPDLKNLITIDELSKKYPTILSIRSIRWWIIDRKNNKLQESGAIIKISRKLYIDENKFIDWLQKNKMKT</sequence>
<evidence type="ECO:0000313" key="1">
    <source>
        <dbReference type="EMBL" id="CAB4169196.1"/>
    </source>
</evidence>
<protein>
    <submittedName>
        <fullName evidence="4">Uncharacterized protein</fullName>
    </submittedName>
</protein>
<name>A0A6J5S016_9CAUD</name>
<dbReference type="EMBL" id="LR796935">
    <property type="protein sequence ID" value="CAB4176786.1"/>
    <property type="molecule type" value="Genomic_DNA"/>
</dbReference>
<evidence type="ECO:0000313" key="3">
    <source>
        <dbReference type="EMBL" id="CAB4181179.1"/>
    </source>
</evidence>
<accession>A0A6J5S016</accession>
<dbReference type="EMBL" id="LR797006">
    <property type="protein sequence ID" value="CAB4181179.1"/>
    <property type="molecule type" value="Genomic_DNA"/>
</dbReference>
<evidence type="ECO:0000313" key="2">
    <source>
        <dbReference type="EMBL" id="CAB4176786.1"/>
    </source>
</evidence>
<reference evidence="4" key="1">
    <citation type="submission" date="2020-05" db="EMBL/GenBank/DDBJ databases">
        <authorList>
            <person name="Chiriac C."/>
            <person name="Salcher M."/>
            <person name="Ghai R."/>
            <person name="Kavagutti S V."/>
        </authorList>
    </citation>
    <scope>NUCLEOTIDE SEQUENCE</scope>
</reference>
<dbReference type="EMBL" id="LR797262">
    <property type="protein sequence ID" value="CAB4198085.1"/>
    <property type="molecule type" value="Genomic_DNA"/>
</dbReference>
<proteinExistence type="predicted"/>
<dbReference type="EMBL" id="LR797362">
    <property type="protein sequence ID" value="CAB4210647.1"/>
    <property type="molecule type" value="Genomic_DNA"/>
</dbReference>
<evidence type="ECO:0000313" key="5">
    <source>
        <dbReference type="EMBL" id="CAB4210647.1"/>
    </source>
</evidence>
<evidence type="ECO:0000313" key="4">
    <source>
        <dbReference type="EMBL" id="CAB4198085.1"/>
    </source>
</evidence>
<evidence type="ECO:0000313" key="6">
    <source>
        <dbReference type="EMBL" id="CAB5227469.1"/>
    </source>
</evidence>